<dbReference type="GO" id="GO:0005634">
    <property type="term" value="C:nucleus"/>
    <property type="evidence" value="ECO:0007669"/>
    <property type="project" value="UniProtKB-SubCell"/>
</dbReference>
<evidence type="ECO:0000313" key="8">
    <source>
        <dbReference type="EMBL" id="KAK3738919.1"/>
    </source>
</evidence>
<gene>
    <name evidence="8" type="ORF">RRG08_006487</name>
</gene>
<dbReference type="GO" id="GO:0043565">
    <property type="term" value="F:sequence-specific DNA binding"/>
    <property type="evidence" value="ECO:0007669"/>
    <property type="project" value="InterPro"/>
</dbReference>
<evidence type="ECO:0000256" key="6">
    <source>
        <dbReference type="PIRSR" id="PIRSR602848-1"/>
    </source>
</evidence>
<evidence type="ECO:0000256" key="3">
    <source>
        <dbReference type="ARBA" id="ARBA00005902"/>
    </source>
</evidence>
<sequence>MDELKKKTKLTTIELRLIRRAVTFRYLNGGINEKNIEMASRRAKSGHCQAHGRKPKKDVISPVKGEKEKKDLDVDESSAVIQAFRIFQKELDSRNDRNERIVKLSRDITIESKRIIFTLQRCAGLEDKEVVLNEALMKFEELYKSKFFPLALELDGQDPYQYLRAFSPGLQEYVEALTFFHYLLDKNLINIERVRSHLTFPRIASHSFEQETPSTVKSINTPHTNMDKEKYSWHPGGSNDESSELKSHVLVPIPPSEYMLGVADFTGELMRMAINCVGARDLKTPSLVLNLMRVINSAFNNFGNIPRELRQKTRVLSQSLQKVERACYTLRVRGSEIPTHMLVDVFTSAGSMSAYNFPAEEFDEHFD</sequence>
<comment type="caution">
    <text evidence="8">The sequence shown here is derived from an EMBL/GenBank/DDBJ whole genome shotgun (WGS) entry which is preliminary data.</text>
</comment>
<dbReference type="InterPro" id="IPR016069">
    <property type="entry name" value="Translin_C"/>
</dbReference>
<dbReference type="GO" id="GO:0046872">
    <property type="term" value="F:metal ion binding"/>
    <property type="evidence" value="ECO:0007669"/>
    <property type="project" value="UniProtKB-KW"/>
</dbReference>
<dbReference type="FunFam" id="1.20.58.200:FF:000001">
    <property type="entry name" value="Translin-associated factor X"/>
    <property type="match status" value="1"/>
</dbReference>
<evidence type="ECO:0000256" key="5">
    <source>
        <dbReference type="ARBA" id="ARBA00023242"/>
    </source>
</evidence>
<feature type="region of interest" description="Disordered" evidence="7">
    <location>
        <begin position="211"/>
        <end position="240"/>
    </location>
</feature>
<feature type="binding site" evidence="6">
    <location>
        <position position="175"/>
    </location>
    <ligand>
        <name>Mg(2+)</name>
        <dbReference type="ChEBI" id="CHEBI:18420"/>
    </ligand>
</feature>
<evidence type="ECO:0000256" key="4">
    <source>
        <dbReference type="ARBA" id="ARBA00022490"/>
    </source>
</evidence>
<evidence type="ECO:0008006" key="10">
    <source>
        <dbReference type="Google" id="ProtNLM"/>
    </source>
</evidence>
<dbReference type="Proteomes" id="UP001283361">
    <property type="component" value="Unassembled WGS sequence"/>
</dbReference>
<dbReference type="InterPro" id="IPR036081">
    <property type="entry name" value="Translin_sf"/>
</dbReference>
<comment type="subcellular location">
    <subcellularLocation>
        <location evidence="2">Cytoplasm</location>
    </subcellularLocation>
    <subcellularLocation>
        <location evidence="1">Nucleus</location>
    </subcellularLocation>
</comment>
<name>A0AAE0YAN3_9GAST</name>
<dbReference type="CDD" id="cd14820">
    <property type="entry name" value="TRAX"/>
    <property type="match status" value="1"/>
</dbReference>
<keyword evidence="6" id="KW-0479">Metal-binding</keyword>
<accession>A0AAE0YAN3</accession>
<protein>
    <recommendedName>
        <fullName evidence="10">Translin-associated protein X</fullName>
    </recommendedName>
</protein>
<dbReference type="Gene3D" id="1.20.58.200">
    <property type="entry name" value="Translin, domain 2"/>
    <property type="match status" value="1"/>
</dbReference>
<keyword evidence="9" id="KW-1185">Reference proteome</keyword>
<feature type="binding site" evidence="6">
    <location>
        <position position="268"/>
    </location>
    <ligand>
        <name>Mg(2+)</name>
        <dbReference type="ChEBI" id="CHEBI:18420"/>
    </ligand>
</feature>
<dbReference type="InterPro" id="IPR002848">
    <property type="entry name" value="Translin_fam"/>
</dbReference>
<dbReference type="Pfam" id="PF01997">
    <property type="entry name" value="Translin"/>
    <property type="match status" value="1"/>
</dbReference>
<feature type="compositionally biased region" description="Basic residues" evidence="7">
    <location>
        <begin position="45"/>
        <end position="56"/>
    </location>
</feature>
<keyword evidence="4" id="KW-0963">Cytoplasm</keyword>
<dbReference type="PANTHER" id="PTHR10741">
    <property type="entry name" value="TRANSLIN AND TRANSLIN ASSOCIATED PROTEIN X"/>
    <property type="match status" value="1"/>
</dbReference>
<dbReference type="InterPro" id="IPR016068">
    <property type="entry name" value="Translin_N"/>
</dbReference>
<proteinExistence type="inferred from homology"/>
<evidence type="ECO:0000313" key="9">
    <source>
        <dbReference type="Proteomes" id="UP001283361"/>
    </source>
</evidence>
<reference evidence="8" key="1">
    <citation type="journal article" date="2023" name="G3 (Bethesda)">
        <title>A reference genome for the long-term kleptoplast-retaining sea slug Elysia crispata morphotype clarki.</title>
        <authorList>
            <person name="Eastman K.E."/>
            <person name="Pendleton A.L."/>
            <person name="Shaikh M.A."/>
            <person name="Suttiyut T."/>
            <person name="Ogas R."/>
            <person name="Tomko P."/>
            <person name="Gavelis G."/>
            <person name="Widhalm J.R."/>
            <person name="Wisecaver J.H."/>
        </authorList>
    </citation>
    <scope>NUCLEOTIDE SEQUENCE</scope>
    <source>
        <strain evidence="8">ECLA1</strain>
    </source>
</reference>
<evidence type="ECO:0000256" key="2">
    <source>
        <dbReference type="ARBA" id="ARBA00004496"/>
    </source>
</evidence>
<feature type="compositionally biased region" description="Polar residues" evidence="7">
    <location>
        <begin position="211"/>
        <end position="224"/>
    </location>
</feature>
<dbReference type="Gene3D" id="1.20.58.190">
    <property type="entry name" value="Translin, domain 1"/>
    <property type="match status" value="1"/>
</dbReference>
<keyword evidence="6" id="KW-0460">Magnesium</keyword>
<keyword evidence="5" id="KW-0539">Nucleus</keyword>
<evidence type="ECO:0000256" key="7">
    <source>
        <dbReference type="SAM" id="MobiDB-lite"/>
    </source>
</evidence>
<dbReference type="AlphaFoldDB" id="A0AAE0YAN3"/>
<evidence type="ECO:0000256" key="1">
    <source>
        <dbReference type="ARBA" id="ARBA00004123"/>
    </source>
</evidence>
<comment type="similarity">
    <text evidence="3">Belongs to the translin family.</text>
</comment>
<organism evidence="8 9">
    <name type="scientific">Elysia crispata</name>
    <name type="common">lettuce slug</name>
    <dbReference type="NCBI Taxonomy" id="231223"/>
    <lineage>
        <taxon>Eukaryota</taxon>
        <taxon>Metazoa</taxon>
        <taxon>Spiralia</taxon>
        <taxon>Lophotrochozoa</taxon>
        <taxon>Mollusca</taxon>
        <taxon>Gastropoda</taxon>
        <taxon>Heterobranchia</taxon>
        <taxon>Euthyneura</taxon>
        <taxon>Panpulmonata</taxon>
        <taxon>Sacoglossa</taxon>
        <taxon>Placobranchoidea</taxon>
        <taxon>Plakobranchidae</taxon>
        <taxon>Elysia</taxon>
    </lineage>
</organism>
<feature type="region of interest" description="Disordered" evidence="7">
    <location>
        <begin position="45"/>
        <end position="66"/>
    </location>
</feature>
<dbReference type="EMBL" id="JAWDGP010006562">
    <property type="protein sequence ID" value="KAK3738919.1"/>
    <property type="molecule type" value="Genomic_DNA"/>
</dbReference>
<dbReference type="GO" id="GO:0005737">
    <property type="term" value="C:cytoplasm"/>
    <property type="evidence" value="ECO:0007669"/>
    <property type="project" value="UniProtKB-SubCell"/>
</dbReference>
<dbReference type="SUPFAM" id="SSF74784">
    <property type="entry name" value="Translin"/>
    <property type="match status" value="1"/>
</dbReference>